<evidence type="ECO:0000259" key="2">
    <source>
        <dbReference type="PROSITE" id="PS51832"/>
    </source>
</evidence>
<dbReference type="Pfam" id="PF13487">
    <property type="entry name" value="HD_5"/>
    <property type="match status" value="1"/>
</dbReference>
<dbReference type="Gene3D" id="1.10.3210.10">
    <property type="entry name" value="Hypothetical protein af1432"/>
    <property type="match status" value="1"/>
</dbReference>
<gene>
    <name evidence="3" type="ORF">C8C77_14016</name>
</gene>
<protein>
    <submittedName>
        <fullName evidence="3">Putative two-component system response regulator</fullName>
    </submittedName>
</protein>
<dbReference type="PROSITE" id="PS51832">
    <property type="entry name" value="HD_GYP"/>
    <property type="match status" value="1"/>
</dbReference>
<evidence type="ECO:0000256" key="1">
    <source>
        <dbReference type="SAM" id="Coils"/>
    </source>
</evidence>
<dbReference type="Proteomes" id="UP000294697">
    <property type="component" value="Unassembled WGS sequence"/>
</dbReference>
<organism evidence="3 4">
    <name type="scientific">Halanaerobium saccharolyticum</name>
    <dbReference type="NCBI Taxonomy" id="43595"/>
    <lineage>
        <taxon>Bacteria</taxon>
        <taxon>Bacillati</taxon>
        <taxon>Bacillota</taxon>
        <taxon>Clostridia</taxon>
        <taxon>Halanaerobiales</taxon>
        <taxon>Halanaerobiaceae</taxon>
        <taxon>Halanaerobium</taxon>
    </lineage>
</organism>
<dbReference type="InterPro" id="IPR003607">
    <property type="entry name" value="HD/PDEase_dom"/>
</dbReference>
<dbReference type="PANTHER" id="PTHR45228:SF1">
    <property type="entry name" value="CYCLIC DI-GMP PHOSPHODIESTERASE TM_0186"/>
    <property type="match status" value="1"/>
</dbReference>
<keyword evidence="1" id="KW-0175">Coiled coil</keyword>
<dbReference type="InterPro" id="IPR052020">
    <property type="entry name" value="Cyclic_di-GMP/3'3'-cGAMP_PDE"/>
</dbReference>
<dbReference type="RefSeq" id="WP_111572227.1">
    <property type="nucleotide sequence ID" value="NZ_QLME01000010.1"/>
</dbReference>
<dbReference type="OrthoDB" id="9804747at2"/>
<dbReference type="SUPFAM" id="SSF109604">
    <property type="entry name" value="HD-domain/PDEase-like"/>
    <property type="match status" value="1"/>
</dbReference>
<evidence type="ECO:0000313" key="3">
    <source>
        <dbReference type="EMBL" id="TDV97925.1"/>
    </source>
</evidence>
<dbReference type="Pfam" id="PF10069">
    <property type="entry name" value="DICT"/>
    <property type="match status" value="1"/>
</dbReference>
<proteinExistence type="predicted"/>
<dbReference type="InterPro" id="IPR037522">
    <property type="entry name" value="HD_GYP_dom"/>
</dbReference>
<evidence type="ECO:0000313" key="4">
    <source>
        <dbReference type="Proteomes" id="UP000294697"/>
    </source>
</evidence>
<dbReference type="SMART" id="SM00471">
    <property type="entry name" value="HDc"/>
    <property type="match status" value="1"/>
</dbReference>
<dbReference type="AlphaFoldDB" id="A0A4R7YMI3"/>
<dbReference type="InterPro" id="IPR019278">
    <property type="entry name" value="DICT_dom"/>
</dbReference>
<feature type="coiled-coil region" evidence="1">
    <location>
        <begin position="195"/>
        <end position="239"/>
    </location>
</feature>
<comment type="caution">
    <text evidence="3">The sequence shown here is derived from an EMBL/GenBank/DDBJ whole genome shotgun (WGS) entry which is preliminary data.</text>
</comment>
<dbReference type="CDD" id="cd00077">
    <property type="entry name" value="HDc"/>
    <property type="match status" value="1"/>
</dbReference>
<feature type="domain" description="HD-GYP" evidence="2">
    <location>
        <begin position="219"/>
        <end position="416"/>
    </location>
</feature>
<name>A0A4R7YMI3_9FIRM</name>
<dbReference type="PANTHER" id="PTHR45228">
    <property type="entry name" value="CYCLIC DI-GMP PHOSPHODIESTERASE TM_0186-RELATED"/>
    <property type="match status" value="1"/>
</dbReference>
<sequence>MPGLDQYLKGSVSTLEAEIYTKASMIAMSHSVEKVVKEYNLYADIYVLFQDYKFFLFERERYLELDKICRQIFIFAENIPAAAGRDFENTTFVELKEDSPLVDEWSLTVIHPDYSAVLATRENKNLQKIKKEDYRIFKGFLSLESEVAKKSAVYYHNLLENRGISYLDQDWKPEELNNKKPELQKLISLFINDSLFELEDKLRSLEEKEMRLDAMAADNKELSREIMQKLCEAAEFRDEDSLFHILRIGFTSALICRELGADKSSIENLFFASLLHDLGKIGIPDSILQKPGKLTAEEYEVMQNHPEIGAKILAGSHSEILNMAYNIAYSHHEKWDGSGYPQGLEAEEIPIEARIVALADVFDALSSKRVYKDAFPREKCVEIVSSERNQHFQSKIIDILLEHLDEIYEFRRDLEEFSQAKTTREISDYFFSVDFSIFEFLKMREMISS</sequence>
<accession>A0A4R7YMI3</accession>
<dbReference type="EMBL" id="SODA01000040">
    <property type="protein sequence ID" value="TDV97925.1"/>
    <property type="molecule type" value="Genomic_DNA"/>
</dbReference>
<reference evidence="3 4" key="1">
    <citation type="submission" date="2019-03" db="EMBL/GenBank/DDBJ databases">
        <title>Subsurface microbial communities from deep shales in Ohio and West Virginia, USA.</title>
        <authorList>
            <person name="Wrighton K."/>
        </authorList>
    </citation>
    <scope>NUCLEOTIDE SEQUENCE [LARGE SCALE GENOMIC DNA]</scope>
    <source>
        <strain evidence="3 4">MSL9.2</strain>
    </source>
</reference>